<evidence type="ECO:0000256" key="6">
    <source>
        <dbReference type="ARBA" id="ARBA00022884"/>
    </source>
</evidence>
<dbReference type="InterPro" id="IPR039753">
    <property type="entry name" value="RG7MT1"/>
</dbReference>
<dbReference type="CDD" id="cd02440">
    <property type="entry name" value="AdoMet_MTases"/>
    <property type="match status" value="1"/>
</dbReference>
<dbReference type="Gene3D" id="3.20.100.10">
    <property type="entry name" value="mRNA triphosphatase Cet1-like"/>
    <property type="match status" value="1"/>
</dbReference>
<accession>A0A3G5A8H2</accession>
<protein>
    <submittedName>
        <fullName evidence="9">mRNA capping enzyme</fullName>
    </submittedName>
</protein>
<dbReference type="Gene3D" id="3.40.50.150">
    <property type="entry name" value="Vaccinia Virus protein VP39"/>
    <property type="match status" value="1"/>
</dbReference>
<sequence length="1198" mass="139745">MSEFESLITEDLVAQIKSLYNKITISHEFEFMFYNFNNVLMSYEKYVLITKYLKARGNMEPTDVLDIIYSVPDEHKSYRISISGVADINRYMKMVHRKKNHVIFSVFASMILGGDKKLTIMSKTKEAENVVDVNDINVRVRLAEEAAVTKDELEKLTSIDRDKILNIIFRLKYRITSQVTKAIKIDLTTTHTTKNFNRIEFTIPNYELELECAAAKPDEEILTGMFEETMKLLKLLQQSNFVITKTKTDKVLEEYAKILSLDRAKLTNLDARQSFSLEIQHVTEVLPNRYAVTDKADGDRYMLIIVNFHVYLISVNLVVRDSGIDIPSDMGEYNGTILDGELIFLPKKNKHIYMVFDCLFRGINVDVRKQPKFVDRIAVADGIIENCFVLGKKQSFYRMKLYVSKEAEFSLGGILKFHGKQMGEYMDDLNKNIDDKATHSFPLVRRKYFIDALGAKPWEIFAYAVLMNEKYTQNSEFGCPYLLDGLILQPLDQPYVTSVKESKYVEYKWKPPTKNSIDFFIQFEKDSVTGKILTIYDNSVDEYVRNKPYRICNLHVGQRTKVGEQPVLFREEEELYKAYIFLDRGEVRDLDGNIIVDKTVVEFYYNSDADVENKFRWIPIRTRYDKTESVLRYRRRYGNYFDVANKIWRSMINPILISDFQELAKGGDIYEKKINNLRSKIGHELIISTAKENIYYQLRTNLAKPMRQFHNWIKSIIIYTYCHPMYQKDRQLSVLDIACGRGGDIMKFYYAKCAFYVGIDIDLEGLMSAVDGAVSRYRQLRKSHPNFPEMNFIQADAGSLLNFEDQNRVFGGMNNENKKLMDKYFSPSSVVQFDRINCQFAVHYFFKNPETWGNFKQNLNMFLKRGGYFMTTVFDARRIMALFKDNSSERYTVTYTSQKGEKKILFEIIKRYDDERQKNIKTGNAIDVHAAWMFKEGQYATEYLVEEDFIVSELQKDCELDLVDTDLFDNQYEIHREYFKNYAKLDENAETRKFLLNVAGFYEFNEVNGGCFKYSRLERYYVFRKRDTEAAKGKKSKKVVQKGGIDQLMDSGRTIVHDLDLSEVGDYTYCGSILHVLKTHKLIPKNVTMKEFLSDFNIGMTDDKLDDDRLQDINQRLVINHEVIPTKKLHVLNGVGVIIVEKDCNSNYDVTLLNDANAKKILVLLKENDIFRPIYYDSNGKIKGLFSDGDEFVKEMGF</sequence>
<dbReference type="InterPro" id="IPR012340">
    <property type="entry name" value="NA-bd_OB-fold"/>
</dbReference>
<dbReference type="InterPro" id="IPR037009">
    <property type="entry name" value="mRNA_triPase_Cet1_sf"/>
</dbReference>
<name>A0A3G5A8H2_9VIRU</name>
<dbReference type="GO" id="GO:0005524">
    <property type="term" value="F:ATP binding"/>
    <property type="evidence" value="ECO:0007669"/>
    <property type="project" value="InterPro"/>
</dbReference>
<dbReference type="Gene3D" id="2.40.50.140">
    <property type="entry name" value="Nucleic acid-binding proteins"/>
    <property type="match status" value="1"/>
</dbReference>
<dbReference type="GO" id="GO:0004482">
    <property type="term" value="F:mRNA 5'-cap (guanine-N7-)-methyltransferase activity"/>
    <property type="evidence" value="ECO:0007669"/>
    <property type="project" value="InterPro"/>
</dbReference>
<keyword evidence="2" id="KW-0489">Methyltransferase</keyword>
<keyword evidence="6" id="KW-0694">RNA-binding</keyword>
<dbReference type="GO" id="GO:0003723">
    <property type="term" value="F:RNA binding"/>
    <property type="evidence" value="ECO:0007669"/>
    <property type="project" value="UniProtKB-KW"/>
</dbReference>
<evidence type="ECO:0000256" key="7">
    <source>
        <dbReference type="ARBA" id="ARBA00044679"/>
    </source>
</evidence>
<organism evidence="9">
    <name type="scientific">Hyperionvirus sp</name>
    <dbReference type="NCBI Taxonomy" id="2487770"/>
    <lineage>
        <taxon>Viruses</taxon>
        <taxon>Varidnaviria</taxon>
        <taxon>Bamfordvirae</taxon>
        <taxon>Nucleocytoviricota</taxon>
        <taxon>Megaviricetes</taxon>
        <taxon>Imitervirales</taxon>
        <taxon>Mimiviridae</taxon>
        <taxon>Klosneuvirinae</taxon>
    </lineage>
</organism>
<evidence type="ECO:0000256" key="4">
    <source>
        <dbReference type="ARBA" id="ARBA00022691"/>
    </source>
</evidence>
<keyword evidence="3" id="KW-0808">Transferase</keyword>
<comment type="similarity">
    <text evidence="1">In the N-terminal section; belongs to the dsDNA virus mRNA guanylyltransferase family.</text>
</comment>
<dbReference type="EMBL" id="MK072390">
    <property type="protein sequence ID" value="AYV83566.1"/>
    <property type="molecule type" value="Genomic_DNA"/>
</dbReference>
<proteinExistence type="inferred from homology"/>
<keyword evidence="4" id="KW-0949">S-adenosyl-L-methionine</keyword>
<comment type="catalytic activity">
    <reaction evidence="7">
        <text>a 5'-end diphospho-ribonucleoside in mRNA + GTP + H(+) = a 5'-end (5'-triphosphoguanosine)-ribonucleoside in mRNA + diphosphate</text>
        <dbReference type="Rhea" id="RHEA:67012"/>
        <dbReference type="Rhea" id="RHEA-COMP:17165"/>
        <dbReference type="Rhea" id="RHEA-COMP:17166"/>
        <dbReference type="ChEBI" id="CHEBI:15378"/>
        <dbReference type="ChEBI" id="CHEBI:33019"/>
        <dbReference type="ChEBI" id="CHEBI:37565"/>
        <dbReference type="ChEBI" id="CHEBI:167616"/>
        <dbReference type="ChEBI" id="CHEBI:167617"/>
        <dbReference type="EC" id="2.7.7.50"/>
    </reaction>
</comment>
<evidence type="ECO:0000256" key="3">
    <source>
        <dbReference type="ARBA" id="ARBA00022679"/>
    </source>
</evidence>
<gene>
    <name evidence="9" type="ORF">Hyperionvirus8_50</name>
</gene>
<dbReference type="InterPro" id="IPR004971">
    <property type="entry name" value="mRNA_G-N7_MeTrfase_dom"/>
</dbReference>
<dbReference type="SUPFAM" id="SSF56091">
    <property type="entry name" value="DNA ligase/mRNA capping enzyme, catalytic domain"/>
    <property type="match status" value="1"/>
</dbReference>
<dbReference type="GO" id="GO:0004484">
    <property type="term" value="F:mRNA guanylyltransferase activity"/>
    <property type="evidence" value="ECO:0007669"/>
    <property type="project" value="UniProtKB-EC"/>
</dbReference>
<dbReference type="SUPFAM" id="SSF53335">
    <property type="entry name" value="S-adenosyl-L-methionine-dependent methyltransferases"/>
    <property type="match status" value="1"/>
</dbReference>
<dbReference type="InterPro" id="IPR001339">
    <property type="entry name" value="mRNA_cap_enzyme_adenylation"/>
</dbReference>
<reference evidence="9" key="1">
    <citation type="submission" date="2018-10" db="EMBL/GenBank/DDBJ databases">
        <title>Hidden diversity of soil giant viruses.</title>
        <authorList>
            <person name="Schulz F."/>
            <person name="Alteio L."/>
            <person name="Goudeau D."/>
            <person name="Ryan E.M."/>
            <person name="Malmstrom R.R."/>
            <person name="Blanchard J."/>
            <person name="Woyke T."/>
        </authorList>
    </citation>
    <scope>NUCLEOTIDE SEQUENCE</scope>
    <source>
        <strain evidence="9">HYV1</strain>
    </source>
</reference>
<evidence type="ECO:0000256" key="2">
    <source>
        <dbReference type="ARBA" id="ARBA00022603"/>
    </source>
</evidence>
<evidence type="ECO:0000256" key="5">
    <source>
        <dbReference type="ARBA" id="ARBA00022695"/>
    </source>
</evidence>
<dbReference type="GO" id="GO:0004651">
    <property type="term" value="F:polynucleotide 5'-phosphatase activity"/>
    <property type="evidence" value="ECO:0007669"/>
    <property type="project" value="InterPro"/>
</dbReference>
<evidence type="ECO:0000313" key="9">
    <source>
        <dbReference type="EMBL" id="AYV83566.1"/>
    </source>
</evidence>
<feature type="domain" description="MRNA cap 0 methyltransferase" evidence="8">
    <location>
        <begin position="701"/>
        <end position="1026"/>
    </location>
</feature>
<dbReference type="InterPro" id="IPR029063">
    <property type="entry name" value="SAM-dependent_MTases_sf"/>
</dbReference>
<dbReference type="Gene3D" id="3.30.470.30">
    <property type="entry name" value="DNA ligase/mRNA capping enzyme"/>
    <property type="match status" value="1"/>
</dbReference>
<dbReference type="PANTHER" id="PTHR12189:SF2">
    <property type="entry name" value="MRNA CAP GUANINE-N7 METHYLTRANSFERASE"/>
    <property type="match status" value="1"/>
</dbReference>
<dbReference type="PANTHER" id="PTHR12189">
    <property type="entry name" value="MRNA GUANINE-7- METHYLTRANSFERASE"/>
    <property type="match status" value="1"/>
</dbReference>
<evidence type="ECO:0000256" key="1">
    <source>
        <dbReference type="ARBA" id="ARBA00008556"/>
    </source>
</evidence>
<keyword evidence="5" id="KW-0548">Nucleotidyltransferase</keyword>
<evidence type="ECO:0000259" key="8">
    <source>
        <dbReference type="PROSITE" id="PS51562"/>
    </source>
</evidence>
<dbReference type="Pfam" id="PF03291">
    <property type="entry name" value="mRNA_G-N7_MeTrfase"/>
    <property type="match status" value="1"/>
</dbReference>
<dbReference type="Pfam" id="PF01331">
    <property type="entry name" value="mRNA_cap_enzyme"/>
    <property type="match status" value="1"/>
</dbReference>
<dbReference type="PROSITE" id="PS51562">
    <property type="entry name" value="RNA_CAP0_MT"/>
    <property type="match status" value="1"/>
</dbReference>